<feature type="transmembrane region" description="Helical" evidence="1">
    <location>
        <begin position="6"/>
        <end position="25"/>
    </location>
</feature>
<evidence type="ECO:0000313" key="3">
    <source>
        <dbReference type="Proteomes" id="UP000675880"/>
    </source>
</evidence>
<dbReference type="RefSeq" id="WP_281412636.1">
    <property type="nucleotide sequence ID" value="NZ_CAJNBJ010000001.1"/>
</dbReference>
<keyword evidence="3" id="KW-1185">Reference proteome</keyword>
<protein>
    <submittedName>
        <fullName evidence="2">Uncharacterized protein</fullName>
    </submittedName>
</protein>
<keyword evidence="1" id="KW-0812">Transmembrane</keyword>
<sequence length="43" mass="4902">MIEFPLILIGYALLPIIAFQLMIMADRPQENGEQNAFPQVEIL</sequence>
<name>A0ABM8QAY0_9BACT</name>
<gene>
    <name evidence="2" type="ORF">NSPZN2_10028</name>
</gene>
<reference evidence="2 3" key="1">
    <citation type="submission" date="2021-02" db="EMBL/GenBank/DDBJ databases">
        <authorList>
            <person name="Han P."/>
        </authorList>
    </citation>
    <scope>NUCLEOTIDE SEQUENCE [LARGE SCALE GENOMIC DNA]</scope>
    <source>
        <strain evidence="2">Candidatus Nitrospira sp. ZN2</strain>
    </source>
</reference>
<organism evidence="2 3">
    <name type="scientific">Nitrospira defluvii</name>
    <dbReference type="NCBI Taxonomy" id="330214"/>
    <lineage>
        <taxon>Bacteria</taxon>
        <taxon>Pseudomonadati</taxon>
        <taxon>Nitrospirota</taxon>
        <taxon>Nitrospiria</taxon>
        <taxon>Nitrospirales</taxon>
        <taxon>Nitrospiraceae</taxon>
        <taxon>Nitrospira</taxon>
    </lineage>
</organism>
<accession>A0ABM8QAY0</accession>
<keyword evidence="1" id="KW-0472">Membrane</keyword>
<evidence type="ECO:0000256" key="1">
    <source>
        <dbReference type="SAM" id="Phobius"/>
    </source>
</evidence>
<keyword evidence="1" id="KW-1133">Transmembrane helix</keyword>
<dbReference type="EMBL" id="CAJNBJ010000001">
    <property type="protein sequence ID" value="CAE6687152.1"/>
    <property type="molecule type" value="Genomic_DNA"/>
</dbReference>
<comment type="caution">
    <text evidence="2">The sequence shown here is derived from an EMBL/GenBank/DDBJ whole genome shotgun (WGS) entry which is preliminary data.</text>
</comment>
<dbReference type="Proteomes" id="UP000675880">
    <property type="component" value="Unassembled WGS sequence"/>
</dbReference>
<proteinExistence type="predicted"/>
<evidence type="ECO:0000313" key="2">
    <source>
        <dbReference type="EMBL" id="CAE6687152.1"/>
    </source>
</evidence>